<dbReference type="InterPro" id="IPR020562">
    <property type="entry name" value="PRibGlycinamide_synth_N"/>
</dbReference>
<proteinExistence type="inferred from homology"/>
<feature type="domain" description="ATP-grasp" evidence="14">
    <location>
        <begin position="107"/>
        <end position="313"/>
    </location>
</feature>
<dbReference type="PANTHER" id="PTHR43472">
    <property type="entry name" value="PHOSPHORIBOSYLAMINE--GLYCINE LIGASE"/>
    <property type="match status" value="1"/>
</dbReference>
<dbReference type="Pfam" id="PF02843">
    <property type="entry name" value="GARS_C"/>
    <property type="match status" value="1"/>
</dbReference>
<dbReference type="SUPFAM" id="SSF51246">
    <property type="entry name" value="Rudiment single hybrid motif"/>
    <property type="match status" value="1"/>
</dbReference>
<evidence type="ECO:0000256" key="8">
    <source>
        <dbReference type="ARBA" id="ARBA00022840"/>
    </source>
</evidence>
<dbReference type="Pfam" id="PF01071">
    <property type="entry name" value="GARS_A"/>
    <property type="match status" value="1"/>
</dbReference>
<comment type="catalytic activity">
    <reaction evidence="12">
        <text>5-phospho-beta-D-ribosylamine + glycine + ATP = N(1)-(5-phospho-beta-D-ribosyl)glycinamide + ADP + phosphate + H(+)</text>
        <dbReference type="Rhea" id="RHEA:17453"/>
        <dbReference type="ChEBI" id="CHEBI:15378"/>
        <dbReference type="ChEBI" id="CHEBI:30616"/>
        <dbReference type="ChEBI" id="CHEBI:43474"/>
        <dbReference type="ChEBI" id="CHEBI:57305"/>
        <dbReference type="ChEBI" id="CHEBI:58681"/>
        <dbReference type="ChEBI" id="CHEBI:143788"/>
        <dbReference type="ChEBI" id="CHEBI:456216"/>
        <dbReference type="EC" id="6.3.4.13"/>
    </reaction>
</comment>
<dbReference type="SMART" id="SM01209">
    <property type="entry name" value="GARS_A"/>
    <property type="match status" value="1"/>
</dbReference>
<dbReference type="PROSITE" id="PS00184">
    <property type="entry name" value="GARS"/>
    <property type="match status" value="1"/>
</dbReference>
<dbReference type="InterPro" id="IPR011054">
    <property type="entry name" value="Rudment_hybrid_motif"/>
</dbReference>
<dbReference type="HAMAP" id="MF_00138">
    <property type="entry name" value="GARS"/>
    <property type="match status" value="1"/>
</dbReference>
<dbReference type="Gene3D" id="3.30.470.20">
    <property type="entry name" value="ATP-grasp fold, B domain"/>
    <property type="match status" value="1"/>
</dbReference>
<dbReference type="InterPro" id="IPR011761">
    <property type="entry name" value="ATP-grasp"/>
</dbReference>
<evidence type="ECO:0000256" key="3">
    <source>
        <dbReference type="ARBA" id="ARBA00005174"/>
    </source>
</evidence>
<evidence type="ECO:0000256" key="5">
    <source>
        <dbReference type="ARBA" id="ARBA00022598"/>
    </source>
</evidence>
<dbReference type="InterPro" id="IPR020559">
    <property type="entry name" value="PRibGlycinamide_synth_CS"/>
</dbReference>
<evidence type="ECO:0000256" key="2">
    <source>
        <dbReference type="ARBA" id="ARBA00001946"/>
    </source>
</evidence>
<reference evidence="15 16" key="1">
    <citation type="journal article" date="2020" name="Int. J. Syst. Evol. Microbiol.">
        <title>Novel acetic acid bacteria from cider fermentations: Acetobacter conturbans sp. nov. and Acetobacter fallax sp. nov.</title>
        <authorList>
            <person name="Sombolestani A.S."/>
            <person name="Cleenwerck I."/>
            <person name="Cnockaert M."/>
            <person name="Borremans W."/>
            <person name="Wieme A.D."/>
            <person name="De Vuyst L."/>
            <person name="Vandamme P."/>
        </authorList>
    </citation>
    <scope>NUCLEOTIDE SEQUENCE [LARGE SCALE GENOMIC DNA]</scope>
    <source>
        <strain evidence="15 16">LMG 30640</strain>
    </source>
</reference>
<keyword evidence="7 12" id="KW-0658">Purine biosynthesis</keyword>
<keyword evidence="8 13" id="KW-0067">ATP-binding</keyword>
<dbReference type="InterPro" id="IPR020560">
    <property type="entry name" value="PRibGlycinamide_synth_C-dom"/>
</dbReference>
<gene>
    <name evidence="12 15" type="primary">purD</name>
    <name evidence="15" type="ORF">GOB93_11600</name>
</gene>
<organism evidence="15 16">
    <name type="scientific">Acetobacter musti</name>
    <dbReference type="NCBI Taxonomy" id="864732"/>
    <lineage>
        <taxon>Bacteria</taxon>
        <taxon>Pseudomonadati</taxon>
        <taxon>Pseudomonadota</taxon>
        <taxon>Alphaproteobacteria</taxon>
        <taxon>Acetobacterales</taxon>
        <taxon>Acetobacteraceae</taxon>
        <taxon>Acetobacter</taxon>
    </lineage>
</organism>
<evidence type="ECO:0000256" key="11">
    <source>
        <dbReference type="ARBA" id="ARBA00042864"/>
    </source>
</evidence>
<dbReference type="Gene3D" id="3.90.600.10">
    <property type="entry name" value="Phosphoribosylglycinamide synthetase, C-terminal domain"/>
    <property type="match status" value="1"/>
</dbReference>
<dbReference type="InterPro" id="IPR000115">
    <property type="entry name" value="PRibGlycinamide_synth"/>
</dbReference>
<comment type="caution">
    <text evidence="15">The sequence shown here is derived from an EMBL/GenBank/DDBJ whole genome shotgun (WGS) entry which is preliminary data.</text>
</comment>
<dbReference type="InterPro" id="IPR016185">
    <property type="entry name" value="PreATP-grasp_dom_sf"/>
</dbReference>
<evidence type="ECO:0000256" key="13">
    <source>
        <dbReference type="PROSITE-ProRule" id="PRU00409"/>
    </source>
</evidence>
<comment type="cofactor">
    <cofactor evidence="2">
        <name>Mg(2+)</name>
        <dbReference type="ChEBI" id="CHEBI:18420"/>
    </cofactor>
</comment>
<evidence type="ECO:0000256" key="4">
    <source>
        <dbReference type="ARBA" id="ARBA00013255"/>
    </source>
</evidence>
<dbReference type="RefSeq" id="WP_173583705.1">
    <property type="nucleotide sequence ID" value="NZ_WOTB01000014.1"/>
</dbReference>
<evidence type="ECO:0000256" key="9">
    <source>
        <dbReference type="ARBA" id="ARBA00038345"/>
    </source>
</evidence>
<keyword evidence="16" id="KW-1185">Reference proteome</keyword>
<name>A0ABX0JTR9_9PROT</name>
<dbReference type="PANTHER" id="PTHR43472:SF1">
    <property type="entry name" value="PHOSPHORIBOSYLAMINE--GLYCINE LIGASE, CHLOROPLASTIC"/>
    <property type="match status" value="1"/>
</dbReference>
<protein>
    <recommendedName>
        <fullName evidence="4 12">Phosphoribosylamine--glycine ligase</fullName>
        <ecNumber evidence="4 12">6.3.4.13</ecNumber>
    </recommendedName>
    <alternativeName>
        <fullName evidence="12">GARS</fullName>
    </alternativeName>
    <alternativeName>
        <fullName evidence="10 12">Glycinamide ribonucleotide synthetase</fullName>
    </alternativeName>
    <alternativeName>
        <fullName evidence="11 12">Phosphoribosylglycinamide synthetase</fullName>
    </alternativeName>
</protein>
<dbReference type="GO" id="GO:0004637">
    <property type="term" value="F:phosphoribosylamine-glycine ligase activity"/>
    <property type="evidence" value="ECO:0007669"/>
    <property type="project" value="UniProtKB-EC"/>
</dbReference>
<keyword evidence="6 13" id="KW-0547">Nucleotide-binding</keyword>
<evidence type="ECO:0000313" key="16">
    <source>
        <dbReference type="Proteomes" id="UP000635278"/>
    </source>
</evidence>
<evidence type="ECO:0000313" key="15">
    <source>
        <dbReference type="EMBL" id="NHN85282.1"/>
    </source>
</evidence>
<keyword evidence="5 12" id="KW-0436">Ligase</keyword>
<dbReference type="NCBIfam" id="TIGR00877">
    <property type="entry name" value="purD"/>
    <property type="match status" value="1"/>
</dbReference>
<dbReference type="EMBL" id="WOTB01000014">
    <property type="protein sequence ID" value="NHN85282.1"/>
    <property type="molecule type" value="Genomic_DNA"/>
</dbReference>
<dbReference type="Gene3D" id="3.40.50.20">
    <property type="match status" value="1"/>
</dbReference>
<dbReference type="SUPFAM" id="SSF52440">
    <property type="entry name" value="PreATP-grasp domain"/>
    <property type="match status" value="1"/>
</dbReference>
<comment type="similarity">
    <text evidence="9 12">Belongs to the GARS family.</text>
</comment>
<evidence type="ECO:0000256" key="10">
    <source>
        <dbReference type="ARBA" id="ARBA00042242"/>
    </source>
</evidence>
<accession>A0ABX0JTR9</accession>
<dbReference type="PROSITE" id="PS50975">
    <property type="entry name" value="ATP_GRASP"/>
    <property type="match status" value="1"/>
</dbReference>
<dbReference type="InterPro" id="IPR037123">
    <property type="entry name" value="PRibGlycinamide_synth_C_sf"/>
</dbReference>
<dbReference type="InterPro" id="IPR013815">
    <property type="entry name" value="ATP_grasp_subdomain_1"/>
</dbReference>
<evidence type="ECO:0000256" key="7">
    <source>
        <dbReference type="ARBA" id="ARBA00022755"/>
    </source>
</evidence>
<dbReference type="SMART" id="SM01210">
    <property type="entry name" value="GARS_C"/>
    <property type="match status" value="1"/>
</dbReference>
<dbReference type="Gene3D" id="3.30.1490.20">
    <property type="entry name" value="ATP-grasp fold, A domain"/>
    <property type="match status" value="1"/>
</dbReference>
<evidence type="ECO:0000256" key="6">
    <source>
        <dbReference type="ARBA" id="ARBA00022741"/>
    </source>
</evidence>
<evidence type="ECO:0000259" key="14">
    <source>
        <dbReference type="PROSITE" id="PS50975"/>
    </source>
</evidence>
<comment type="cofactor">
    <cofactor evidence="1">
        <name>Mn(2+)</name>
        <dbReference type="ChEBI" id="CHEBI:29035"/>
    </cofactor>
</comment>
<evidence type="ECO:0000256" key="12">
    <source>
        <dbReference type="HAMAP-Rule" id="MF_00138"/>
    </source>
</evidence>
<comment type="pathway">
    <text evidence="3 12">Purine metabolism; IMP biosynthesis via de novo pathway; N(1)-(5-phospho-D-ribosyl)glycinamide from 5-phospho-alpha-D-ribose 1-diphosphate: step 2/2.</text>
</comment>
<dbReference type="Pfam" id="PF02844">
    <property type="entry name" value="GARS_N"/>
    <property type="match status" value="1"/>
</dbReference>
<dbReference type="EC" id="6.3.4.13" evidence="4 12"/>
<dbReference type="Proteomes" id="UP000635278">
    <property type="component" value="Unassembled WGS sequence"/>
</dbReference>
<evidence type="ECO:0000256" key="1">
    <source>
        <dbReference type="ARBA" id="ARBA00001936"/>
    </source>
</evidence>
<sequence length="426" mass="42997">MRVLLVGSGGREHALAAALAASPDLTQLWIAPGNPGTALCGTNVAIAAGNVSALVAFARREAVDLVVPGPEAPLVAGLADACAEAGIACAGPTRAAAALEGSKSFTKEICDAAGIPTARWERFDDPAHAMALVRRRGAPIVVKADGLAAGKGVVVAQSVGEAETAISDMMTSGKLGGAGSAVVIEECLTGEEVSLFAFCSGETAVLIGAAQDHKRIGDGDTGPNTGGMGAVSPPAGFDRAAQEQALDVLVRPMLKEMVRRGTPFRGVIFAGLMLTDAGPKLIEYNVRFGDPEAQALLIRLNTDLLPALAALAAGSLDDVSVGFSDEASAAVVLAARGYPGEYVRGGVIGGIEEAEALPGVRVFQAGTARSVSGDLIAAGGRVLTVCATAPTLREALARAYQGVGAIRWEDAVWRTDIGARALAAGG</sequence>
<dbReference type="SUPFAM" id="SSF56059">
    <property type="entry name" value="Glutathione synthetase ATP-binding domain-like"/>
    <property type="match status" value="1"/>
</dbReference>
<dbReference type="InterPro" id="IPR020561">
    <property type="entry name" value="PRibGlycinamid_synth_ATP-grasp"/>
</dbReference>